<dbReference type="PANTHER" id="PTHR44196:SF1">
    <property type="entry name" value="DEHYDROGENASE_REDUCTASE SDR FAMILY MEMBER 7B"/>
    <property type="match status" value="1"/>
</dbReference>
<keyword evidence="2" id="KW-0560">Oxidoreductase</keyword>
<evidence type="ECO:0000256" key="3">
    <source>
        <dbReference type="RuleBase" id="RU000363"/>
    </source>
</evidence>
<comment type="similarity">
    <text evidence="1 3">Belongs to the short-chain dehydrogenases/reductases (SDR) family.</text>
</comment>
<dbReference type="Gene3D" id="3.40.50.720">
    <property type="entry name" value="NAD(P)-binding Rossmann-like Domain"/>
    <property type="match status" value="1"/>
</dbReference>
<proteinExistence type="inferred from homology"/>
<feature type="domain" description="Ketoreductase" evidence="4">
    <location>
        <begin position="7"/>
        <end position="188"/>
    </location>
</feature>
<evidence type="ECO:0000256" key="2">
    <source>
        <dbReference type="ARBA" id="ARBA00023002"/>
    </source>
</evidence>
<dbReference type="PRINTS" id="PR00080">
    <property type="entry name" value="SDRFAMILY"/>
</dbReference>
<dbReference type="PROSITE" id="PS00061">
    <property type="entry name" value="ADH_SHORT"/>
    <property type="match status" value="1"/>
</dbReference>
<dbReference type="EMBL" id="FNBE01000033">
    <property type="protein sequence ID" value="SDH67013.1"/>
    <property type="molecule type" value="Genomic_DNA"/>
</dbReference>
<dbReference type="CDD" id="cd05233">
    <property type="entry name" value="SDR_c"/>
    <property type="match status" value="1"/>
</dbReference>
<dbReference type="OrthoDB" id="151996at2"/>
<dbReference type="InterPro" id="IPR020904">
    <property type="entry name" value="Sc_DH/Rdtase_CS"/>
</dbReference>
<evidence type="ECO:0000259" key="4">
    <source>
        <dbReference type="SMART" id="SM00822"/>
    </source>
</evidence>
<name>A0A1G8EAU2_PSEOR</name>
<sequence length="315" mass="33132">MPPSDRPVALVTGASRGLGFLLARELADRGHDLLLCARDGLEPARADLAARGARVVTHEADVGRPESAAELVALAEREFGRLDVLVANAGVIQVGPQPDLRDDDYVQAMDVMFWGLARPALAALPLLARTGGRILAVTSIGGKLPAPHLLPYGAAKHAAVGFAEGLRLEAGRRGVSVTVGVPGLMRTGSTRNALITGDAVAERAWFTVGASVPLLSIDAERAARRLVRATLRGTPEIILTPLAHLGSRVHALAPSTTLRLLTAVERLLPAPTGTDAPARPAHTAPLPAWLRRLTGLDRAAAQRWHEYTDPAPGGR</sequence>
<gene>
    <name evidence="5" type="ORF">SAMN05216377_1332</name>
</gene>
<dbReference type="InterPro" id="IPR057326">
    <property type="entry name" value="KR_dom"/>
</dbReference>
<protein>
    <submittedName>
        <fullName evidence="5">Short-chain dehydrogenase</fullName>
    </submittedName>
</protein>
<dbReference type="PRINTS" id="PR00081">
    <property type="entry name" value="GDHRDH"/>
</dbReference>
<dbReference type="GO" id="GO:0016491">
    <property type="term" value="F:oxidoreductase activity"/>
    <property type="evidence" value="ECO:0007669"/>
    <property type="project" value="UniProtKB-KW"/>
</dbReference>
<dbReference type="PANTHER" id="PTHR44196">
    <property type="entry name" value="DEHYDROGENASE/REDUCTASE SDR FAMILY MEMBER 7B"/>
    <property type="match status" value="1"/>
</dbReference>
<dbReference type="STRING" id="366584.SAMN05216377_1332"/>
<keyword evidence="6" id="KW-1185">Reference proteome</keyword>
<dbReference type="AlphaFoldDB" id="A0A1G8EAU2"/>
<dbReference type="Pfam" id="PF00106">
    <property type="entry name" value="adh_short"/>
    <property type="match status" value="1"/>
</dbReference>
<dbReference type="InterPro" id="IPR002347">
    <property type="entry name" value="SDR_fam"/>
</dbReference>
<dbReference type="SMART" id="SM00822">
    <property type="entry name" value="PKS_KR"/>
    <property type="match status" value="1"/>
</dbReference>
<dbReference type="RefSeq" id="WP_093089823.1">
    <property type="nucleotide sequence ID" value="NZ_FNBE01000033.1"/>
</dbReference>
<dbReference type="SUPFAM" id="SSF51735">
    <property type="entry name" value="NAD(P)-binding Rossmann-fold domains"/>
    <property type="match status" value="1"/>
</dbReference>
<evidence type="ECO:0000313" key="6">
    <source>
        <dbReference type="Proteomes" id="UP000198967"/>
    </source>
</evidence>
<reference evidence="5 6" key="1">
    <citation type="submission" date="2016-10" db="EMBL/GenBank/DDBJ databases">
        <authorList>
            <person name="de Groot N.N."/>
        </authorList>
    </citation>
    <scope>NUCLEOTIDE SEQUENCE [LARGE SCALE GENOMIC DNA]</scope>
    <source>
        <strain evidence="5 6">CGMCC 4.3143</strain>
    </source>
</reference>
<dbReference type="Proteomes" id="UP000198967">
    <property type="component" value="Unassembled WGS sequence"/>
</dbReference>
<accession>A0A1G8EAU2</accession>
<dbReference type="GO" id="GO:0016020">
    <property type="term" value="C:membrane"/>
    <property type="evidence" value="ECO:0007669"/>
    <property type="project" value="TreeGrafter"/>
</dbReference>
<evidence type="ECO:0000313" key="5">
    <source>
        <dbReference type="EMBL" id="SDH67013.1"/>
    </source>
</evidence>
<evidence type="ECO:0000256" key="1">
    <source>
        <dbReference type="ARBA" id="ARBA00006484"/>
    </source>
</evidence>
<dbReference type="InterPro" id="IPR036291">
    <property type="entry name" value="NAD(P)-bd_dom_sf"/>
</dbReference>
<organism evidence="5 6">
    <name type="scientific">Pseudonocardia oroxyli</name>
    <dbReference type="NCBI Taxonomy" id="366584"/>
    <lineage>
        <taxon>Bacteria</taxon>
        <taxon>Bacillati</taxon>
        <taxon>Actinomycetota</taxon>
        <taxon>Actinomycetes</taxon>
        <taxon>Pseudonocardiales</taxon>
        <taxon>Pseudonocardiaceae</taxon>
        <taxon>Pseudonocardia</taxon>
    </lineage>
</organism>